<sequence length="99" mass="11279">MKLLTIIISSDLEHEVAEIISSHEVDCYIKLSEAYGISHRCEGVGVIGENMPWEGRVLMLAGEQEGLEKLAESIKQKVFAREYKPCLRMMLQPVDKVWM</sequence>
<dbReference type="STRING" id="1817867.A3F83_04120"/>
<comment type="caution">
    <text evidence="1">The sequence shown here is derived from an EMBL/GenBank/DDBJ whole genome shotgun (WGS) entry which is preliminary data.</text>
</comment>
<reference evidence="1 2" key="1">
    <citation type="journal article" date="2016" name="Nat. Commun.">
        <title>Thousands of microbial genomes shed light on interconnected biogeochemical processes in an aquifer system.</title>
        <authorList>
            <person name="Anantharaman K."/>
            <person name="Brown C.T."/>
            <person name="Hug L.A."/>
            <person name="Sharon I."/>
            <person name="Castelle C.J."/>
            <person name="Probst A.J."/>
            <person name="Thomas B.C."/>
            <person name="Singh A."/>
            <person name="Wilkins M.J."/>
            <person name="Karaoz U."/>
            <person name="Brodie E.L."/>
            <person name="Williams K.H."/>
            <person name="Hubbard S.S."/>
            <person name="Banfield J.F."/>
        </authorList>
    </citation>
    <scope>NUCLEOTIDE SEQUENCE [LARGE SCALE GENOMIC DNA]</scope>
</reference>
<dbReference type="EMBL" id="MFIX01000159">
    <property type="protein sequence ID" value="OGG03131.1"/>
    <property type="molecule type" value="Genomic_DNA"/>
</dbReference>
<evidence type="ECO:0000313" key="1">
    <source>
        <dbReference type="EMBL" id="OGG03131.1"/>
    </source>
</evidence>
<dbReference type="Proteomes" id="UP000179129">
    <property type="component" value="Unassembled WGS sequence"/>
</dbReference>
<organism evidence="1 2">
    <name type="scientific">Candidatus Glassbacteria bacterium RIFCSPLOWO2_12_FULL_58_11</name>
    <dbReference type="NCBI Taxonomy" id="1817867"/>
    <lineage>
        <taxon>Bacteria</taxon>
        <taxon>Candidatus Glassiibacteriota</taxon>
    </lineage>
</organism>
<proteinExistence type="predicted"/>
<protein>
    <submittedName>
        <fullName evidence="1">Uncharacterized protein</fullName>
    </submittedName>
</protein>
<name>A0A1F5YSD3_9BACT</name>
<accession>A0A1F5YSD3</accession>
<evidence type="ECO:0000313" key="2">
    <source>
        <dbReference type="Proteomes" id="UP000179129"/>
    </source>
</evidence>
<gene>
    <name evidence="1" type="ORF">A3F83_04120</name>
</gene>
<dbReference type="AlphaFoldDB" id="A0A1F5YSD3"/>